<dbReference type="AlphaFoldDB" id="A0A4P8EDT6"/>
<organism evidence="10 11">
    <name type="scientific">Pseudorhodobacter turbinis</name>
    <dbReference type="NCBI Taxonomy" id="2500533"/>
    <lineage>
        <taxon>Bacteria</taxon>
        <taxon>Pseudomonadati</taxon>
        <taxon>Pseudomonadota</taxon>
        <taxon>Alphaproteobacteria</taxon>
        <taxon>Rhodobacterales</taxon>
        <taxon>Paracoccaceae</taxon>
        <taxon>Pseudorhodobacter</taxon>
    </lineage>
</organism>
<gene>
    <name evidence="10" type="primary">nuoL</name>
    <name evidence="10" type="ORF">EOK75_03530</name>
</gene>
<dbReference type="Pfam" id="PF00662">
    <property type="entry name" value="Proton_antipo_N"/>
    <property type="match status" value="1"/>
</dbReference>
<dbReference type="Proteomes" id="UP000298631">
    <property type="component" value="Chromosome"/>
</dbReference>
<dbReference type="GO" id="GO:0016020">
    <property type="term" value="C:membrane"/>
    <property type="evidence" value="ECO:0007669"/>
    <property type="project" value="UniProtKB-SubCell"/>
</dbReference>
<dbReference type="Gene3D" id="1.20.5.2700">
    <property type="match status" value="1"/>
</dbReference>
<feature type="transmembrane region" description="Helical" evidence="7">
    <location>
        <begin position="256"/>
        <end position="276"/>
    </location>
</feature>
<dbReference type="InterPro" id="IPR001516">
    <property type="entry name" value="Proton_antipo_N"/>
</dbReference>
<evidence type="ECO:0000256" key="1">
    <source>
        <dbReference type="ARBA" id="ARBA00002378"/>
    </source>
</evidence>
<dbReference type="RefSeq" id="WP_137192604.1">
    <property type="nucleotide sequence ID" value="NZ_CP039964.1"/>
</dbReference>
<keyword evidence="3 6" id="KW-0812">Transmembrane</keyword>
<dbReference type="GO" id="GO:0042773">
    <property type="term" value="P:ATP synthesis coupled electron transport"/>
    <property type="evidence" value="ECO:0007669"/>
    <property type="project" value="InterPro"/>
</dbReference>
<feature type="transmembrane region" description="Helical" evidence="7">
    <location>
        <begin position="172"/>
        <end position="193"/>
    </location>
</feature>
<evidence type="ECO:0000256" key="5">
    <source>
        <dbReference type="ARBA" id="ARBA00023136"/>
    </source>
</evidence>
<dbReference type="InterPro" id="IPR018393">
    <property type="entry name" value="NADHpl_OxRdtase_5_subgr"/>
</dbReference>
<dbReference type="InterPro" id="IPR003945">
    <property type="entry name" value="NU5C-like"/>
</dbReference>
<keyword evidence="5 7" id="KW-0472">Membrane</keyword>
<keyword evidence="11" id="KW-1185">Reference proteome</keyword>
<feature type="transmembrane region" description="Helical" evidence="7">
    <location>
        <begin position="472"/>
        <end position="490"/>
    </location>
</feature>
<reference evidence="10 11" key="1">
    <citation type="submission" date="2019-05" db="EMBL/GenBank/DDBJ databases">
        <title>Pseudorhodobacter turbinis sp. nov., isolated from the gut of the Korean turban shell.</title>
        <authorList>
            <person name="Jeong Y.-S."/>
            <person name="Kang W.-R."/>
            <person name="Bae J.-W."/>
        </authorList>
    </citation>
    <scope>NUCLEOTIDE SEQUENCE [LARGE SCALE GENOMIC DNA]</scope>
    <source>
        <strain evidence="10 11">S12M18</strain>
    </source>
</reference>
<dbReference type="NCBIfam" id="NF005141">
    <property type="entry name" value="PRK06590.1"/>
    <property type="match status" value="1"/>
</dbReference>
<dbReference type="PANTHER" id="PTHR42829">
    <property type="entry name" value="NADH-UBIQUINONE OXIDOREDUCTASE CHAIN 5"/>
    <property type="match status" value="1"/>
</dbReference>
<feature type="domain" description="NADH-Ubiquinone oxidoreductase (complex I) chain 5 N-terminal" evidence="9">
    <location>
        <begin position="62"/>
        <end position="109"/>
    </location>
</feature>
<feature type="transmembrane region" description="Helical" evidence="7">
    <location>
        <begin position="79"/>
        <end position="97"/>
    </location>
</feature>
<feature type="transmembrane region" description="Helical" evidence="7">
    <location>
        <begin position="316"/>
        <end position="338"/>
    </location>
</feature>
<proteinExistence type="predicted"/>
<feature type="transmembrane region" description="Helical" evidence="7">
    <location>
        <begin position="553"/>
        <end position="572"/>
    </location>
</feature>
<dbReference type="Pfam" id="PF00361">
    <property type="entry name" value="Proton_antipo_M"/>
    <property type="match status" value="1"/>
</dbReference>
<evidence type="ECO:0000256" key="3">
    <source>
        <dbReference type="ARBA" id="ARBA00022692"/>
    </source>
</evidence>
<feature type="transmembrane region" description="Helical" evidence="7">
    <location>
        <begin position="344"/>
        <end position="364"/>
    </location>
</feature>
<evidence type="ECO:0000256" key="2">
    <source>
        <dbReference type="ARBA" id="ARBA00004127"/>
    </source>
</evidence>
<evidence type="ECO:0000313" key="11">
    <source>
        <dbReference type="Proteomes" id="UP000298631"/>
    </source>
</evidence>
<dbReference type="EMBL" id="CP039964">
    <property type="protein sequence ID" value="QCO54938.1"/>
    <property type="molecule type" value="Genomic_DNA"/>
</dbReference>
<evidence type="ECO:0000259" key="9">
    <source>
        <dbReference type="Pfam" id="PF00662"/>
    </source>
</evidence>
<dbReference type="GO" id="GO:0012505">
    <property type="term" value="C:endomembrane system"/>
    <property type="evidence" value="ECO:0007669"/>
    <property type="project" value="UniProtKB-SubCell"/>
</dbReference>
<dbReference type="PRINTS" id="PR01434">
    <property type="entry name" value="NADHDHGNASE5"/>
</dbReference>
<dbReference type="GO" id="GO:0003954">
    <property type="term" value="F:NADH dehydrogenase activity"/>
    <property type="evidence" value="ECO:0007669"/>
    <property type="project" value="TreeGrafter"/>
</dbReference>
<evidence type="ECO:0000256" key="4">
    <source>
        <dbReference type="ARBA" id="ARBA00022989"/>
    </source>
</evidence>
<feature type="transmembrane region" description="Helical" evidence="7">
    <location>
        <begin position="141"/>
        <end position="160"/>
    </location>
</feature>
<dbReference type="OrthoDB" id="9811798at2"/>
<evidence type="ECO:0000256" key="7">
    <source>
        <dbReference type="SAM" id="Phobius"/>
    </source>
</evidence>
<dbReference type="InterPro" id="IPR001750">
    <property type="entry name" value="ND/Mrp_TM"/>
</dbReference>
<keyword evidence="4 7" id="KW-1133">Transmembrane helix</keyword>
<evidence type="ECO:0000313" key="10">
    <source>
        <dbReference type="EMBL" id="QCO54938.1"/>
    </source>
</evidence>
<protein>
    <submittedName>
        <fullName evidence="10">NADH-quinone oxidoreductase subunit L</fullName>
    </submittedName>
</protein>
<dbReference type="GO" id="GO:0008137">
    <property type="term" value="F:NADH dehydrogenase (ubiquinone) activity"/>
    <property type="evidence" value="ECO:0007669"/>
    <property type="project" value="InterPro"/>
</dbReference>
<feature type="domain" description="NADH:quinone oxidoreductase/Mrp antiporter transmembrane" evidence="8">
    <location>
        <begin position="135"/>
        <end position="438"/>
    </location>
</feature>
<feature type="transmembrane region" description="Helical" evidence="7">
    <location>
        <begin position="288"/>
        <end position="309"/>
    </location>
</feature>
<feature type="transmembrane region" description="Helical" evidence="7">
    <location>
        <begin position="6"/>
        <end position="23"/>
    </location>
</feature>
<feature type="transmembrane region" description="Helical" evidence="7">
    <location>
        <begin position="385"/>
        <end position="407"/>
    </location>
</feature>
<feature type="transmembrane region" description="Helical" evidence="7">
    <location>
        <begin position="30"/>
        <end position="51"/>
    </location>
</feature>
<feature type="transmembrane region" description="Helical" evidence="7">
    <location>
        <begin position="118"/>
        <end position="135"/>
    </location>
</feature>
<sequence length="677" mass="75094">MATIILFAPLIGALICGFGWRLIGEFAGQVITTGLVFLAAFLSWIIFLGHIDETQHIVIMRWIESGSLSTEWGIRLDRLTAIMLVVINTVSALVHLYSFGYMAHDENWTHHENYKARFFAYLSFFTFAMLMLVTADNLVQMFFGWEGVGVASYLLIGFYYRKPTANAAAIKAFVVNRVGDFGFLLGIMALFFLTDSIRLDDIFASGAKLAETNLHFLWTDWNAANLIAMLLFIGAMGKSAQLFLHTWLPDAMEGPTPVSALIHAATMVTAGVFLVVRMSPIFEYAPDTLAFITYLGATTAFVAATIGLVQNDIKRVIAYSTMSQLGYMFVAAGVGAYPVAMFHLFTHAFFKAMLFLGAGSVIYSMHHEQDMRNYGGLRKKIPMTFWAMMIGTLAITGVGIPLTHIGFAGFLSKDAVIESAFVGSNYAFWMLVIAALFTSFYSWRLMFLTFFGKARGDKHTHDHAHEAPKVMLIPLGVLALGAVFSGMVWYNSFFGDLDKIHSWFGMEVVQHEAAEGVTHAEVAHDLAPKGAIFFGPENHTIHEAHDVPAWVKVSPFVAMILGFAVAWIFYIAKPSLPAKLAKQQRPLYLFLLNKWYFDELYDLIFVRPAKWLGAFLWKKGDGKVIDGTINGIALGIIPMLTRLAGRAQSGYIFHYAFAMVLGIVALVTWMTLSGGAH</sequence>
<comment type="function">
    <text evidence="1">NDH-1 shuttles electrons from NADH, via FMN and iron-sulfur (Fe-S) centers, to quinones in the respiratory chain. The immediate electron acceptor for the enzyme in this species is believed to be ubiquinone. Couples the redox reaction to proton translocation (for every two electrons transferred, four hydrogen ions are translocated across the cytoplasmic membrane), and thus conserves the redox energy in a proton gradient.</text>
</comment>
<dbReference type="KEGG" id="pseb:EOK75_03530"/>
<feature type="transmembrane region" description="Helical" evidence="7">
    <location>
        <begin position="223"/>
        <end position="244"/>
    </location>
</feature>
<feature type="transmembrane region" description="Helical" evidence="7">
    <location>
        <begin position="427"/>
        <end position="451"/>
    </location>
</feature>
<dbReference type="PRINTS" id="PR01435">
    <property type="entry name" value="NPOXDRDTASE5"/>
</dbReference>
<dbReference type="PANTHER" id="PTHR42829:SF2">
    <property type="entry name" value="NADH-UBIQUINONE OXIDOREDUCTASE CHAIN 5"/>
    <property type="match status" value="1"/>
</dbReference>
<evidence type="ECO:0000256" key="6">
    <source>
        <dbReference type="RuleBase" id="RU000320"/>
    </source>
</evidence>
<dbReference type="GO" id="GO:0015990">
    <property type="term" value="P:electron transport coupled proton transport"/>
    <property type="evidence" value="ECO:0007669"/>
    <property type="project" value="TreeGrafter"/>
</dbReference>
<comment type="subcellular location">
    <subcellularLocation>
        <location evidence="2">Endomembrane system</location>
        <topology evidence="2">Multi-pass membrane protein</topology>
    </subcellularLocation>
    <subcellularLocation>
        <location evidence="6">Membrane</location>
        <topology evidence="6">Multi-pass membrane protein</topology>
    </subcellularLocation>
</comment>
<feature type="transmembrane region" description="Helical" evidence="7">
    <location>
        <begin position="652"/>
        <end position="672"/>
    </location>
</feature>
<dbReference type="NCBIfam" id="TIGR01974">
    <property type="entry name" value="NDH_I_L"/>
    <property type="match status" value="1"/>
</dbReference>
<accession>A0A4P8EDT6</accession>
<name>A0A4P8EDT6_9RHOB</name>
<evidence type="ECO:0000259" key="8">
    <source>
        <dbReference type="Pfam" id="PF00361"/>
    </source>
</evidence>